<sequence length="34" mass="3990">MKGTQSHGVRYYVEIIDTWNMTISRLSETYEGSH</sequence>
<feature type="domain" description="DUF5605" evidence="1">
    <location>
        <begin position="7"/>
        <end position="33"/>
    </location>
</feature>
<evidence type="ECO:0000259" key="1">
    <source>
        <dbReference type="Pfam" id="PF18310"/>
    </source>
</evidence>
<accession>A0A7Z2VSG5</accession>
<dbReference type="Gene3D" id="2.60.40.3950">
    <property type="match status" value="1"/>
</dbReference>
<dbReference type="Proteomes" id="UP000502248">
    <property type="component" value="Chromosome"/>
</dbReference>
<gene>
    <name evidence="2" type="ORF">HH215_18755</name>
</gene>
<dbReference type="Pfam" id="PF18310">
    <property type="entry name" value="DUF5605"/>
    <property type="match status" value="1"/>
</dbReference>
<dbReference type="RefSeq" id="WP_169284469.1">
    <property type="nucleotide sequence ID" value="NZ_CP051680.1"/>
</dbReference>
<dbReference type="AlphaFoldDB" id="A0A7Z2VSG5"/>
<organism evidence="2 3">
    <name type="scientific">Cohnella herbarum</name>
    <dbReference type="NCBI Taxonomy" id="2728023"/>
    <lineage>
        <taxon>Bacteria</taxon>
        <taxon>Bacillati</taxon>
        <taxon>Bacillota</taxon>
        <taxon>Bacilli</taxon>
        <taxon>Bacillales</taxon>
        <taxon>Paenibacillaceae</taxon>
        <taxon>Cohnella</taxon>
    </lineage>
</organism>
<dbReference type="InterPro" id="IPR041239">
    <property type="entry name" value="DUF5605"/>
</dbReference>
<reference evidence="2 3" key="1">
    <citation type="submission" date="2020-04" db="EMBL/GenBank/DDBJ databases">
        <title>Genome sequencing of novel species.</title>
        <authorList>
            <person name="Heo J."/>
            <person name="Kim S.-J."/>
            <person name="Kim J.-S."/>
            <person name="Hong S.-B."/>
            <person name="Kwon S.-W."/>
        </authorList>
    </citation>
    <scope>NUCLEOTIDE SEQUENCE [LARGE SCALE GENOMIC DNA]</scope>
    <source>
        <strain evidence="2 3">MFER-1</strain>
    </source>
</reference>
<keyword evidence="3" id="KW-1185">Reference proteome</keyword>
<name>A0A7Z2VSG5_9BACL</name>
<protein>
    <submittedName>
        <fullName evidence="2">DUF5605 domain-containing protein</fullName>
    </submittedName>
</protein>
<evidence type="ECO:0000313" key="2">
    <source>
        <dbReference type="EMBL" id="QJD88232.1"/>
    </source>
</evidence>
<proteinExistence type="predicted"/>
<dbReference type="KEGG" id="cheb:HH215_18755"/>
<evidence type="ECO:0000313" key="3">
    <source>
        <dbReference type="Proteomes" id="UP000502248"/>
    </source>
</evidence>
<dbReference type="EMBL" id="CP051680">
    <property type="protein sequence ID" value="QJD88232.1"/>
    <property type="molecule type" value="Genomic_DNA"/>
</dbReference>